<keyword evidence="1" id="KW-0812">Transmembrane</keyword>
<sequence length="167" mass="19206">MSDPISHGVWNPDRTPEDFAGRYHDLVLEQYKLYVEMADRISARRSLTNSFFLTLNTSAFTVIGLVLQLRPGRGVWTLIFPTVALVVQCGAWYFLLRSYRQLNAAKYRVVGELEERLPASPYWRAEWAALGHGRDRTLYTPITHLEQWVPVVFAITYVVTYVVAVLL</sequence>
<evidence type="ECO:0000313" key="3">
    <source>
        <dbReference type="Proteomes" id="UP000658127"/>
    </source>
</evidence>
<reference evidence="3" key="1">
    <citation type="journal article" date="2019" name="Int. J. Syst. Evol. Microbiol.">
        <title>The Global Catalogue of Microorganisms (GCM) 10K type strain sequencing project: providing services to taxonomists for standard genome sequencing and annotation.</title>
        <authorList>
            <consortium name="The Broad Institute Genomics Platform"/>
            <consortium name="The Broad Institute Genome Sequencing Center for Infectious Disease"/>
            <person name="Wu L."/>
            <person name="Ma J."/>
        </authorList>
    </citation>
    <scope>NUCLEOTIDE SEQUENCE [LARGE SCALE GENOMIC DNA]</scope>
    <source>
        <strain evidence="3">CGMCC 4.7329</strain>
    </source>
</reference>
<dbReference type="RefSeq" id="WP_229740290.1">
    <property type="nucleotide sequence ID" value="NZ_BMNE01000010.1"/>
</dbReference>
<comment type="caution">
    <text evidence="2">The sequence shown here is derived from an EMBL/GenBank/DDBJ whole genome shotgun (WGS) entry which is preliminary data.</text>
</comment>
<dbReference type="Proteomes" id="UP000658127">
    <property type="component" value="Unassembled WGS sequence"/>
</dbReference>
<evidence type="ECO:0000313" key="2">
    <source>
        <dbReference type="EMBL" id="GGN97217.1"/>
    </source>
</evidence>
<dbReference type="EMBL" id="BMNE01000010">
    <property type="protein sequence ID" value="GGN97217.1"/>
    <property type="molecule type" value="Genomic_DNA"/>
</dbReference>
<organism evidence="2 3">
    <name type="scientific">Nocardia rhizosphaerihabitans</name>
    <dbReference type="NCBI Taxonomy" id="1691570"/>
    <lineage>
        <taxon>Bacteria</taxon>
        <taxon>Bacillati</taxon>
        <taxon>Actinomycetota</taxon>
        <taxon>Actinomycetes</taxon>
        <taxon>Mycobacteriales</taxon>
        <taxon>Nocardiaceae</taxon>
        <taxon>Nocardia</taxon>
    </lineage>
</organism>
<accession>A0ABQ2KZ44</accession>
<name>A0ABQ2KZ44_9NOCA</name>
<gene>
    <name evidence="2" type="ORF">GCM10011610_63030</name>
</gene>
<keyword evidence="3" id="KW-1185">Reference proteome</keyword>
<evidence type="ECO:0000256" key="1">
    <source>
        <dbReference type="SAM" id="Phobius"/>
    </source>
</evidence>
<keyword evidence="1" id="KW-0472">Membrane</keyword>
<dbReference type="InterPro" id="IPR056918">
    <property type="entry name" value="8xMP"/>
</dbReference>
<proteinExistence type="predicted"/>
<keyword evidence="1" id="KW-1133">Transmembrane helix</keyword>
<feature type="transmembrane region" description="Helical" evidence="1">
    <location>
        <begin position="50"/>
        <end position="69"/>
    </location>
</feature>
<feature type="transmembrane region" description="Helical" evidence="1">
    <location>
        <begin position="148"/>
        <end position="166"/>
    </location>
</feature>
<feature type="transmembrane region" description="Helical" evidence="1">
    <location>
        <begin position="75"/>
        <end position="96"/>
    </location>
</feature>
<dbReference type="Pfam" id="PF24838">
    <property type="entry name" value="8xMP"/>
    <property type="match status" value="1"/>
</dbReference>
<protein>
    <submittedName>
        <fullName evidence="2">Membrane protein</fullName>
    </submittedName>
</protein>